<dbReference type="WBParaSite" id="GPUH_0001484001-mRNA-1">
    <property type="protein sequence ID" value="GPUH_0001484001-mRNA-1"/>
    <property type="gene ID" value="GPUH_0001484001"/>
</dbReference>
<reference evidence="1 2" key="2">
    <citation type="submission" date="2018-11" db="EMBL/GenBank/DDBJ databases">
        <authorList>
            <consortium name="Pathogen Informatics"/>
        </authorList>
    </citation>
    <scope>NUCLEOTIDE SEQUENCE [LARGE SCALE GENOMIC DNA]</scope>
</reference>
<accession>A0A183E1I0</accession>
<proteinExistence type="predicted"/>
<organism evidence="3">
    <name type="scientific">Gongylonema pulchrum</name>
    <dbReference type="NCBI Taxonomy" id="637853"/>
    <lineage>
        <taxon>Eukaryota</taxon>
        <taxon>Metazoa</taxon>
        <taxon>Ecdysozoa</taxon>
        <taxon>Nematoda</taxon>
        <taxon>Chromadorea</taxon>
        <taxon>Rhabditida</taxon>
        <taxon>Spirurina</taxon>
        <taxon>Spiruromorpha</taxon>
        <taxon>Spiruroidea</taxon>
        <taxon>Gongylonematidae</taxon>
        <taxon>Gongylonema</taxon>
    </lineage>
</organism>
<evidence type="ECO:0000313" key="1">
    <source>
        <dbReference type="EMBL" id="VDN24831.1"/>
    </source>
</evidence>
<reference evidence="3" key="1">
    <citation type="submission" date="2016-06" db="UniProtKB">
        <authorList>
            <consortium name="WormBaseParasite"/>
        </authorList>
    </citation>
    <scope>IDENTIFICATION</scope>
</reference>
<sequence>MVELCELKLIDGGNLLDSSHWPADMDQHIAQLDFQRSSDEEEDASLFASVALGPSAVISTDSLDMEKLHARCEASFGGCLVLMFSRGRKN</sequence>
<protein>
    <submittedName>
        <fullName evidence="1 3">Uncharacterized protein</fullName>
    </submittedName>
</protein>
<dbReference type="EMBL" id="UYRT01081688">
    <property type="protein sequence ID" value="VDN24831.1"/>
    <property type="molecule type" value="Genomic_DNA"/>
</dbReference>
<name>A0A183E1I0_9BILA</name>
<dbReference type="Proteomes" id="UP000271098">
    <property type="component" value="Unassembled WGS sequence"/>
</dbReference>
<gene>
    <name evidence="1" type="ORF">GPUH_LOCUS14821</name>
</gene>
<evidence type="ECO:0000313" key="3">
    <source>
        <dbReference type="WBParaSite" id="GPUH_0001484001-mRNA-1"/>
    </source>
</evidence>
<evidence type="ECO:0000313" key="2">
    <source>
        <dbReference type="Proteomes" id="UP000271098"/>
    </source>
</evidence>
<keyword evidence="2" id="KW-1185">Reference proteome</keyword>
<dbReference type="OrthoDB" id="5809264at2759"/>
<dbReference type="AlphaFoldDB" id="A0A183E1I0"/>